<dbReference type="InterPro" id="IPR046351">
    <property type="entry name" value="UTP4"/>
</dbReference>
<dbReference type="AlphaFoldDB" id="A0A1J8R6L8"/>
<dbReference type="Proteomes" id="UP000183567">
    <property type="component" value="Unassembled WGS sequence"/>
</dbReference>
<dbReference type="GO" id="GO:0003723">
    <property type="term" value="F:RNA binding"/>
    <property type="evidence" value="ECO:0007669"/>
    <property type="project" value="TreeGrafter"/>
</dbReference>
<dbReference type="InterPro" id="IPR001680">
    <property type="entry name" value="WD40_rpt"/>
</dbReference>
<dbReference type="SUPFAM" id="SSF101908">
    <property type="entry name" value="Putative isomerase YbhE"/>
    <property type="match status" value="1"/>
</dbReference>
<gene>
    <name evidence="3" type="ORF">AZE42_02542</name>
</gene>
<dbReference type="GO" id="GO:0000462">
    <property type="term" value="P:maturation of SSU-rRNA from tricistronic rRNA transcript (SSU-rRNA, 5.8S rRNA, LSU-rRNA)"/>
    <property type="evidence" value="ECO:0007669"/>
    <property type="project" value="InterPro"/>
</dbReference>
<dbReference type="GO" id="GO:0032040">
    <property type="term" value="C:small-subunit processome"/>
    <property type="evidence" value="ECO:0007669"/>
    <property type="project" value="TreeGrafter"/>
</dbReference>
<protein>
    <submittedName>
        <fullName evidence="3">Uncharacterized protein</fullName>
    </submittedName>
</protein>
<name>A0A1J8R6L8_9AGAM</name>
<dbReference type="SUPFAM" id="SSF50978">
    <property type="entry name" value="WD40 repeat-like"/>
    <property type="match status" value="1"/>
</dbReference>
<dbReference type="EMBL" id="LVVM01000230">
    <property type="protein sequence ID" value="OJA21273.1"/>
    <property type="molecule type" value="Genomic_DNA"/>
</dbReference>
<dbReference type="SMART" id="SM00320">
    <property type="entry name" value="WD40"/>
    <property type="match status" value="8"/>
</dbReference>
<dbReference type="Gene3D" id="2.130.10.10">
    <property type="entry name" value="YVTN repeat-like/Quinoprotein amine dehydrogenase"/>
    <property type="match status" value="2"/>
</dbReference>
<dbReference type="InterPro" id="IPR036322">
    <property type="entry name" value="WD40_repeat_dom_sf"/>
</dbReference>
<keyword evidence="4" id="KW-1185">Reference proteome</keyword>
<proteinExistence type="predicted"/>
<dbReference type="PANTHER" id="PTHR44163:SF1">
    <property type="entry name" value="U3 SMALL NUCLEOLAR RNA-ASSOCIATED PROTEIN 4 HOMOLOG"/>
    <property type="match status" value="1"/>
</dbReference>
<dbReference type="STRING" id="180088.A0A1J8R6L8"/>
<organism evidence="3 4">
    <name type="scientific">Rhizopogon vesiculosus</name>
    <dbReference type="NCBI Taxonomy" id="180088"/>
    <lineage>
        <taxon>Eukaryota</taxon>
        <taxon>Fungi</taxon>
        <taxon>Dikarya</taxon>
        <taxon>Basidiomycota</taxon>
        <taxon>Agaricomycotina</taxon>
        <taxon>Agaricomycetes</taxon>
        <taxon>Agaricomycetidae</taxon>
        <taxon>Boletales</taxon>
        <taxon>Suillineae</taxon>
        <taxon>Rhizopogonaceae</taxon>
        <taxon>Rhizopogon</taxon>
    </lineage>
</organism>
<evidence type="ECO:0000256" key="2">
    <source>
        <dbReference type="SAM" id="MobiDB-lite"/>
    </source>
</evidence>
<feature type="region of interest" description="Disordered" evidence="2">
    <location>
        <begin position="245"/>
        <end position="277"/>
    </location>
</feature>
<evidence type="ECO:0000256" key="1">
    <source>
        <dbReference type="PROSITE-ProRule" id="PRU00221"/>
    </source>
</evidence>
<feature type="repeat" description="WD" evidence="1">
    <location>
        <begin position="284"/>
        <end position="306"/>
    </location>
</feature>
<dbReference type="GO" id="GO:0030686">
    <property type="term" value="C:90S preribosome"/>
    <property type="evidence" value="ECO:0007669"/>
    <property type="project" value="InterPro"/>
</dbReference>
<evidence type="ECO:0000313" key="3">
    <source>
        <dbReference type="EMBL" id="OJA21273.1"/>
    </source>
</evidence>
<dbReference type="PROSITE" id="PS50082">
    <property type="entry name" value="WD_REPEATS_2"/>
    <property type="match status" value="1"/>
</dbReference>
<dbReference type="OrthoDB" id="8883818at2759"/>
<dbReference type="InterPro" id="IPR015943">
    <property type="entry name" value="WD40/YVTN_repeat-like_dom_sf"/>
</dbReference>
<dbReference type="PANTHER" id="PTHR44163">
    <property type="entry name" value="U3 SMALL NUCLEOLAR RNA-ASSOCIATED PROTEIN 4 HOMOLOG"/>
    <property type="match status" value="1"/>
</dbReference>
<keyword evidence="1" id="KW-0853">WD repeat</keyword>
<dbReference type="GO" id="GO:0034455">
    <property type="term" value="C:t-UTP complex"/>
    <property type="evidence" value="ECO:0007669"/>
    <property type="project" value="TreeGrafter"/>
</dbReference>
<evidence type="ECO:0000313" key="4">
    <source>
        <dbReference type="Proteomes" id="UP000183567"/>
    </source>
</evidence>
<accession>A0A1J8R6L8</accession>
<feature type="compositionally biased region" description="Acidic residues" evidence="2">
    <location>
        <begin position="266"/>
        <end position="277"/>
    </location>
</feature>
<comment type="caution">
    <text evidence="3">The sequence shown here is derived from an EMBL/GenBank/DDBJ whole genome shotgun (WGS) entry which is preliminary data.</text>
</comment>
<dbReference type="Pfam" id="PF00400">
    <property type="entry name" value="WD40"/>
    <property type="match status" value="3"/>
</dbReference>
<reference evidence="3 4" key="1">
    <citation type="submission" date="2016-03" db="EMBL/GenBank/DDBJ databases">
        <title>Comparative genomics of the ectomycorrhizal sister species Rhizopogon vinicolor and Rhizopogon vesiculosus (Basidiomycota: Boletales) reveals a divergence of the mating type B locus.</title>
        <authorList>
            <person name="Mujic A.B."/>
            <person name="Kuo A."/>
            <person name="Tritt A."/>
            <person name="Lipzen A."/>
            <person name="Chen C."/>
            <person name="Johnson J."/>
            <person name="Sharma A."/>
            <person name="Barry K."/>
            <person name="Grigoriev I.V."/>
            <person name="Spatafora J.W."/>
        </authorList>
    </citation>
    <scope>NUCLEOTIDE SEQUENCE [LARGE SCALE GENOMIC DNA]</scope>
    <source>
        <strain evidence="3 4">AM-OR11-056</strain>
    </source>
</reference>
<sequence length="919" mass="100164">MSYGGTWFKNASKKGSEEKICPGPIHGKAQGLSKAKAATSLWTRSGVQTCAMSKPIAVHRCRFVDYSPSPITAIAFPPLPLPSLKGKKRERDSKDKFGTLGVGHANGNIDLLEWTGEQGEIQASQAWQVRKTLPGPCPSKVDSLVFTLRYPDIFPSDIVPSSSDLRLFSSGGGSELVEWDISRSCVRRTISSQGGAIWSVAANPASTLLALGCEDGAVRLLSLVADTLQHHRRFDRIKSRILSIAWGPPTPRPPKQQTAKKTNTESDSDEDSDDDEDEWMDTWLVTGGSDSSLRKWDVVTGRSTDRMGTDKVKGERTLVWTVGVLADGTIVSGDSLGTVKFWDSMTCTQTCSFTAHGADVLCLAIGPEGTSVFSSGVDQKIVQFSYVPTAPEPSSLASSAARAQWIQSGSRRVHSHDVRSLAVWPPYSPIPASHKRKPSANATYIAPVLASGGLDMSIALTPALPTSMTSSSIAPRIVNPLTTRVVTTFEDSYYRRIAYTASMCISRKARLVASMHETGINIWRILDIPGSSVILDGVDASTDPEMRTAWEKVLEMDFNVRTNLIASALSNDGRWLVVSDMYEAKLFELSSNPAGNLTARRVRTFTSILETRIPVQNSRGPVSTGGSSFTFAPDSSKLIMASTITSLILVIDLSSEVPTVLRTFNQHCNTGSISSGRIVRGPNKLTTDEDRQSVGGIDSITVMKMAVSPDGQWLATSDDLCRIFIFNLDSIQYHTTLPSLPLPPSVLVFVPDNPQILLAVLPNNTIHLFHAEHGEVSSWGRELNSRLPKQFLSAPDPVIGVAFEPTPPPSDDEMTGIVSHTPSTRPKEAIFYGSSWLCKLELDWEGKHTGRSRKRPRQTGLVTVGEMGSERKLRMVTHYRPILALDFFGPGELILVERPLVEVLSKLPPAFFKPKYGQT</sequence>